<feature type="transmembrane region" description="Helical" evidence="6">
    <location>
        <begin position="192"/>
        <end position="213"/>
    </location>
</feature>
<feature type="transmembrane region" description="Helical" evidence="6">
    <location>
        <begin position="168"/>
        <end position="186"/>
    </location>
</feature>
<sequence>MRKQYSSKQFLKGAMVLTVAALVTKILSAVYRVPFQNIVGDIGFYIYQQVYPFYGIAIALSTYGFPVIISKLVAEKLEENDEEGAKDAALTSFLFLCITGLVWFMAVFFGAGMIAGWMGDPHLKPLIQVISLSFLLLPPLSALRGYYQGKEDMLPTAVSQVAEQSFRVVTILVFSVILVGQGQSLYTVGKGALFGSITGGIAAVIVLIFFQALKKEKKLSSGIFTLSKDYLSIWKRLLKDGTAICVSAMLLILLQFIDSLNVYALLTSSGMEESAAKAWKGIYDRGQPFVQLGNVVATSISLTIVPLVTSAYIGKKESLVREYSQLSLKISIIIGFAASLGLINLIVPTNTMLFENAEGSGVIAVFCISIFFSCLILTFAGIFQGIGKIYFPAYCIIAGVLLKYAGNAVLVPSFGTMGASLSTVISLAVITVLMVFQLKKLFPIRLIDPSFYLTLLASGAAMTAVLQGLMYLYVLMLNAGMPERPLSVVFSLGGVMTGGAVFMIVLLRGNVLSEDEIGFLPFGSKWVRLLGKIQPISKRR</sequence>
<feature type="transmembrane region" description="Helical" evidence="6">
    <location>
        <begin position="418"/>
        <end position="438"/>
    </location>
</feature>
<feature type="transmembrane region" description="Helical" evidence="6">
    <location>
        <begin position="486"/>
        <end position="507"/>
    </location>
</feature>
<evidence type="ECO:0000256" key="6">
    <source>
        <dbReference type="SAM" id="Phobius"/>
    </source>
</evidence>
<dbReference type="PANTHER" id="PTHR30250">
    <property type="entry name" value="PST FAMILY PREDICTED COLANIC ACID TRANSPORTER"/>
    <property type="match status" value="1"/>
</dbReference>
<dbReference type="Pfam" id="PF01943">
    <property type="entry name" value="Polysacc_synt"/>
    <property type="match status" value="1"/>
</dbReference>
<proteinExistence type="predicted"/>
<keyword evidence="4 6" id="KW-1133">Transmembrane helix</keyword>
<dbReference type="InterPro" id="IPR050833">
    <property type="entry name" value="Poly_Biosynth_Transport"/>
</dbReference>
<evidence type="ECO:0000313" key="7">
    <source>
        <dbReference type="EMBL" id="SCC36457.1"/>
    </source>
</evidence>
<dbReference type="InterPro" id="IPR002797">
    <property type="entry name" value="Polysacc_synth"/>
</dbReference>
<dbReference type="CDD" id="cd13124">
    <property type="entry name" value="MATE_SpoVB_like"/>
    <property type="match status" value="1"/>
</dbReference>
<feature type="transmembrane region" description="Helical" evidence="6">
    <location>
        <begin position="295"/>
        <end position="314"/>
    </location>
</feature>
<dbReference type="GO" id="GO:0005886">
    <property type="term" value="C:plasma membrane"/>
    <property type="evidence" value="ECO:0007669"/>
    <property type="project" value="UniProtKB-SubCell"/>
</dbReference>
<dbReference type="AlphaFoldDB" id="A0A1C4DYK5"/>
<dbReference type="RefSeq" id="WP_244888214.1">
    <property type="nucleotide sequence ID" value="NZ_FMAU01000011.1"/>
</dbReference>
<feature type="transmembrane region" description="Helical" evidence="6">
    <location>
        <begin position="126"/>
        <end position="147"/>
    </location>
</feature>
<feature type="transmembrane region" description="Helical" evidence="6">
    <location>
        <begin position="450"/>
        <end position="474"/>
    </location>
</feature>
<accession>A0A1C4DYK5</accession>
<reference evidence="8" key="1">
    <citation type="submission" date="2016-08" db="EMBL/GenBank/DDBJ databases">
        <authorList>
            <person name="Varghese N."/>
            <person name="Submissions Spin"/>
        </authorList>
    </citation>
    <scope>NUCLEOTIDE SEQUENCE [LARGE SCALE GENOMIC DNA]</scope>
    <source>
        <strain evidence="8">SGD-1123</strain>
    </source>
</reference>
<name>A0A1C4DYK5_9BACI</name>
<evidence type="ECO:0000256" key="2">
    <source>
        <dbReference type="ARBA" id="ARBA00022475"/>
    </source>
</evidence>
<evidence type="ECO:0000256" key="3">
    <source>
        <dbReference type="ARBA" id="ARBA00022692"/>
    </source>
</evidence>
<keyword evidence="5 6" id="KW-0472">Membrane</keyword>
<evidence type="ECO:0000256" key="1">
    <source>
        <dbReference type="ARBA" id="ARBA00004651"/>
    </source>
</evidence>
<feature type="transmembrane region" description="Helical" evidence="6">
    <location>
        <begin position="52"/>
        <end position="73"/>
    </location>
</feature>
<evidence type="ECO:0000256" key="5">
    <source>
        <dbReference type="ARBA" id="ARBA00023136"/>
    </source>
</evidence>
<dbReference type="Proteomes" id="UP000181997">
    <property type="component" value="Unassembled WGS sequence"/>
</dbReference>
<dbReference type="InterPro" id="IPR024923">
    <property type="entry name" value="PG_synth_SpoVB"/>
</dbReference>
<dbReference type="EMBL" id="FMAU01000011">
    <property type="protein sequence ID" value="SCC36457.1"/>
    <property type="molecule type" value="Genomic_DNA"/>
</dbReference>
<keyword evidence="3 6" id="KW-0812">Transmembrane</keyword>
<dbReference type="PANTHER" id="PTHR30250:SF29">
    <property type="entry name" value="POLYSACCHARIDE BIOSYNTHESIS PROTEIN C-TERMINAL DOMAIN-CONTAINING PROTEIN"/>
    <property type="match status" value="1"/>
</dbReference>
<evidence type="ECO:0000313" key="8">
    <source>
        <dbReference type="Proteomes" id="UP000181997"/>
    </source>
</evidence>
<gene>
    <name evidence="7" type="ORF">GA0061094_4316</name>
</gene>
<keyword evidence="8" id="KW-1185">Reference proteome</keyword>
<keyword evidence="2" id="KW-1003">Cell membrane</keyword>
<comment type="subcellular location">
    <subcellularLocation>
        <location evidence="1">Cell membrane</location>
        <topology evidence="1">Multi-pass membrane protein</topology>
    </subcellularLocation>
</comment>
<feature type="transmembrane region" description="Helical" evidence="6">
    <location>
        <begin position="93"/>
        <end position="114"/>
    </location>
</feature>
<protein>
    <submittedName>
        <fullName evidence="7">Polysaccharide biosynthesis C-terminal domain-containing protein</fullName>
    </submittedName>
</protein>
<dbReference type="PIRSF" id="PIRSF038958">
    <property type="entry name" value="PG_synth_SpoVB"/>
    <property type="match status" value="1"/>
</dbReference>
<feature type="transmembrane region" description="Helical" evidence="6">
    <location>
        <begin position="237"/>
        <end position="257"/>
    </location>
</feature>
<evidence type="ECO:0000256" key="4">
    <source>
        <dbReference type="ARBA" id="ARBA00022989"/>
    </source>
</evidence>
<organism evidence="7 8">
    <name type="scientific">[Bacillus] enclensis</name>
    <dbReference type="NCBI Taxonomy" id="1402860"/>
    <lineage>
        <taxon>Bacteria</taxon>
        <taxon>Bacillati</taxon>
        <taxon>Bacillota</taxon>
        <taxon>Bacilli</taxon>
        <taxon>Bacillales</taxon>
        <taxon>Bacillaceae</taxon>
        <taxon>Rossellomorea</taxon>
    </lineage>
</organism>
<feature type="transmembrane region" description="Helical" evidence="6">
    <location>
        <begin position="326"/>
        <end position="347"/>
    </location>
</feature>
<feature type="transmembrane region" description="Helical" evidence="6">
    <location>
        <begin position="389"/>
        <end position="406"/>
    </location>
</feature>
<feature type="transmembrane region" description="Helical" evidence="6">
    <location>
        <begin position="359"/>
        <end position="382"/>
    </location>
</feature>